<dbReference type="HAMAP" id="MF_01384">
    <property type="entry name" value="UreD"/>
    <property type="match status" value="1"/>
</dbReference>
<comment type="caution">
    <text evidence="3">The sequence shown here is derived from an EMBL/GenBank/DDBJ whole genome shotgun (WGS) entry which is preliminary data.</text>
</comment>
<dbReference type="GO" id="GO:0005737">
    <property type="term" value="C:cytoplasm"/>
    <property type="evidence" value="ECO:0007669"/>
    <property type="project" value="UniProtKB-SubCell"/>
</dbReference>
<dbReference type="RefSeq" id="WP_212522244.1">
    <property type="nucleotide sequence ID" value="NZ_JAGSOH010000187.1"/>
</dbReference>
<keyword evidence="1 2" id="KW-0143">Chaperone</keyword>
<evidence type="ECO:0000313" key="3">
    <source>
        <dbReference type="EMBL" id="MBR7831129.1"/>
    </source>
</evidence>
<dbReference type="AlphaFoldDB" id="A0A941EL82"/>
<dbReference type="Proteomes" id="UP000676325">
    <property type="component" value="Unassembled WGS sequence"/>
</dbReference>
<sequence length="255" mass="26608">MKASARLVAEAREDGRTRLTALADQAPLLLRQTPADADAGAAEVHLVGGAAGPIGGDAVHFDLHLGPGASVRVRSVAASLALPGPQGGESSLDISVRIEAAASLTWEPEPLIAARGARHRTTVNIEMAENARLTWYEQTLLGRHGEAPGSTLTRLRVRRAGRPLLDHTLAIGPHYPGSLGPAVAGSDRASATTLIVDPTWTDVPPAQRVVLDPRDDAHGAIAVLPLDGPAIVINALAPDGLALRRLLDQALCHRL</sequence>
<dbReference type="InterPro" id="IPR002669">
    <property type="entry name" value="UreD"/>
</dbReference>
<comment type="function">
    <text evidence="2">Required for maturation of urease via the functional incorporation of the urease nickel metallocenter.</text>
</comment>
<evidence type="ECO:0000256" key="2">
    <source>
        <dbReference type="HAMAP-Rule" id="MF_01384"/>
    </source>
</evidence>
<accession>A0A941EL82</accession>
<dbReference type="Pfam" id="PF01774">
    <property type="entry name" value="UreD"/>
    <property type="match status" value="1"/>
</dbReference>
<dbReference type="EMBL" id="JAGSOH010000187">
    <property type="protein sequence ID" value="MBR7831129.1"/>
    <property type="molecule type" value="Genomic_DNA"/>
</dbReference>
<name>A0A941EL82_9ACTN</name>
<keyword evidence="2" id="KW-0996">Nickel insertion</keyword>
<keyword evidence="4" id="KW-1185">Reference proteome</keyword>
<evidence type="ECO:0000313" key="4">
    <source>
        <dbReference type="Proteomes" id="UP000676325"/>
    </source>
</evidence>
<comment type="subcellular location">
    <subcellularLocation>
        <location evidence="2">Cytoplasm</location>
    </subcellularLocation>
</comment>
<comment type="similarity">
    <text evidence="2">Belongs to the UreD family.</text>
</comment>
<gene>
    <name evidence="2" type="primary">ureD</name>
    <name evidence="3" type="ORF">KDK95_32790</name>
</gene>
<reference evidence="3" key="1">
    <citation type="submission" date="2021-04" db="EMBL/GenBank/DDBJ databases">
        <title>Genome based classification of Actinospica acidithermotolerans sp. nov., an actinobacterium isolated from an Indonesian hot spring.</title>
        <authorList>
            <person name="Kusuma A.B."/>
            <person name="Putra K.E."/>
            <person name="Nafisah S."/>
            <person name="Loh J."/>
            <person name="Nouioui I."/>
            <person name="Goodfellow M."/>
        </authorList>
    </citation>
    <scope>NUCLEOTIDE SEQUENCE</scope>
    <source>
        <strain evidence="3">MGRD01-02</strain>
    </source>
</reference>
<protein>
    <recommendedName>
        <fullName evidence="2">Urease accessory protein UreD</fullName>
    </recommendedName>
</protein>
<evidence type="ECO:0000256" key="1">
    <source>
        <dbReference type="ARBA" id="ARBA00023186"/>
    </source>
</evidence>
<proteinExistence type="inferred from homology"/>
<organism evidence="3 4">
    <name type="scientific">Actinospica acidithermotolerans</name>
    <dbReference type="NCBI Taxonomy" id="2828514"/>
    <lineage>
        <taxon>Bacteria</taxon>
        <taxon>Bacillati</taxon>
        <taxon>Actinomycetota</taxon>
        <taxon>Actinomycetes</taxon>
        <taxon>Catenulisporales</taxon>
        <taxon>Actinospicaceae</taxon>
        <taxon>Actinospica</taxon>
    </lineage>
</organism>
<dbReference type="GO" id="GO:0016151">
    <property type="term" value="F:nickel cation binding"/>
    <property type="evidence" value="ECO:0007669"/>
    <property type="project" value="UniProtKB-UniRule"/>
</dbReference>
<comment type="subunit">
    <text evidence="2">UreD, UreF and UreG form a complex that acts as a GTP-hydrolysis-dependent molecular chaperone, activating the urease apoprotein by helping to assemble the nickel containing metallocenter of UreC. The UreE protein probably delivers the nickel.</text>
</comment>
<keyword evidence="2" id="KW-0963">Cytoplasm</keyword>